<dbReference type="AlphaFoldDB" id="A0A1F5YN76"/>
<organism evidence="1 2">
    <name type="scientific">Candidatus Glassbacteria bacterium RIFCSPLOWO2_12_FULL_58_11</name>
    <dbReference type="NCBI Taxonomy" id="1817867"/>
    <lineage>
        <taxon>Bacteria</taxon>
        <taxon>Candidatus Glassiibacteriota</taxon>
    </lineage>
</organism>
<name>A0A1F5YN76_9BACT</name>
<proteinExistence type="predicted"/>
<accession>A0A1F5YN76</accession>
<evidence type="ECO:0000313" key="2">
    <source>
        <dbReference type="Proteomes" id="UP000179129"/>
    </source>
</evidence>
<dbReference type="STRING" id="1817867.A3F83_16255"/>
<protein>
    <submittedName>
        <fullName evidence="1">Uncharacterized protein</fullName>
    </submittedName>
</protein>
<gene>
    <name evidence="1" type="ORF">A3F83_16255</name>
</gene>
<dbReference type="EMBL" id="MFIX01000204">
    <property type="protein sequence ID" value="OGG01658.1"/>
    <property type="molecule type" value="Genomic_DNA"/>
</dbReference>
<sequence length="186" mass="20497">MHREGTLKIKSRSGDGPWEIKYLDPVEWDGVSPVKPGVFYTFKNMDEAVKAYADDADALSTLSRIAECATCEEKAKAPASSLAADGWVASAYGACVPGQGGQYKVQCLTHTENPFGFPGPVKHYSMFWANDVVIGSYLGYYTDMIPHEEDYSFWRNCPVTMSCCCDVYNNHTIMIQGCSGDVDCNL</sequence>
<dbReference type="Proteomes" id="UP000179129">
    <property type="component" value="Unassembled WGS sequence"/>
</dbReference>
<reference evidence="1 2" key="1">
    <citation type="journal article" date="2016" name="Nat. Commun.">
        <title>Thousands of microbial genomes shed light on interconnected biogeochemical processes in an aquifer system.</title>
        <authorList>
            <person name="Anantharaman K."/>
            <person name="Brown C.T."/>
            <person name="Hug L.A."/>
            <person name="Sharon I."/>
            <person name="Castelle C.J."/>
            <person name="Probst A.J."/>
            <person name="Thomas B.C."/>
            <person name="Singh A."/>
            <person name="Wilkins M.J."/>
            <person name="Karaoz U."/>
            <person name="Brodie E.L."/>
            <person name="Williams K.H."/>
            <person name="Hubbard S.S."/>
            <person name="Banfield J.F."/>
        </authorList>
    </citation>
    <scope>NUCLEOTIDE SEQUENCE [LARGE SCALE GENOMIC DNA]</scope>
</reference>
<evidence type="ECO:0000313" key="1">
    <source>
        <dbReference type="EMBL" id="OGG01658.1"/>
    </source>
</evidence>
<comment type="caution">
    <text evidence="1">The sequence shown here is derived from an EMBL/GenBank/DDBJ whole genome shotgun (WGS) entry which is preliminary data.</text>
</comment>